<proteinExistence type="predicted"/>
<name>A0A2P5EPY0_TREOI</name>
<keyword evidence="3" id="KW-1185">Reference proteome</keyword>
<gene>
    <name evidence="2" type="ORF">TorRG33x02_165650</name>
</gene>
<feature type="region of interest" description="Disordered" evidence="1">
    <location>
        <begin position="105"/>
        <end position="132"/>
    </location>
</feature>
<protein>
    <submittedName>
        <fullName evidence="2">Uncharacterized protein</fullName>
    </submittedName>
</protein>
<reference evidence="3" key="1">
    <citation type="submission" date="2016-06" db="EMBL/GenBank/DDBJ databases">
        <title>Parallel loss of symbiosis genes in relatives of nitrogen-fixing non-legume Parasponia.</title>
        <authorList>
            <person name="Van Velzen R."/>
            <person name="Holmer R."/>
            <person name="Bu F."/>
            <person name="Rutten L."/>
            <person name="Van Zeijl A."/>
            <person name="Liu W."/>
            <person name="Santuari L."/>
            <person name="Cao Q."/>
            <person name="Sharma T."/>
            <person name="Shen D."/>
            <person name="Roswanjaya Y."/>
            <person name="Wardhani T."/>
            <person name="Kalhor M.S."/>
            <person name="Jansen J."/>
            <person name="Van den Hoogen J."/>
            <person name="Gungor B."/>
            <person name="Hartog M."/>
            <person name="Hontelez J."/>
            <person name="Verver J."/>
            <person name="Yang W.-C."/>
            <person name="Schijlen E."/>
            <person name="Repin R."/>
            <person name="Schilthuizen M."/>
            <person name="Schranz E."/>
            <person name="Heidstra R."/>
            <person name="Miyata K."/>
            <person name="Fedorova E."/>
            <person name="Kohlen W."/>
            <person name="Bisseling T."/>
            <person name="Smit S."/>
            <person name="Geurts R."/>
        </authorList>
    </citation>
    <scope>NUCLEOTIDE SEQUENCE [LARGE SCALE GENOMIC DNA]</scope>
    <source>
        <strain evidence="3">cv. RG33-2</strain>
    </source>
</reference>
<evidence type="ECO:0000256" key="1">
    <source>
        <dbReference type="SAM" id="MobiDB-lite"/>
    </source>
</evidence>
<dbReference type="OrthoDB" id="1922020at2759"/>
<dbReference type="EMBL" id="JXTC01000115">
    <property type="protein sequence ID" value="PON87572.1"/>
    <property type="molecule type" value="Genomic_DNA"/>
</dbReference>
<comment type="caution">
    <text evidence="2">The sequence shown here is derived from an EMBL/GenBank/DDBJ whole genome shotgun (WGS) entry which is preliminary data.</text>
</comment>
<evidence type="ECO:0000313" key="2">
    <source>
        <dbReference type="EMBL" id="PON87572.1"/>
    </source>
</evidence>
<dbReference type="Proteomes" id="UP000237000">
    <property type="component" value="Unassembled WGS sequence"/>
</dbReference>
<dbReference type="InParanoid" id="A0A2P5EPY0"/>
<evidence type="ECO:0000313" key="3">
    <source>
        <dbReference type="Proteomes" id="UP000237000"/>
    </source>
</evidence>
<accession>A0A2P5EPY0</accession>
<organism evidence="2 3">
    <name type="scientific">Trema orientale</name>
    <name type="common">Charcoal tree</name>
    <name type="synonym">Celtis orientalis</name>
    <dbReference type="NCBI Taxonomy" id="63057"/>
    <lineage>
        <taxon>Eukaryota</taxon>
        <taxon>Viridiplantae</taxon>
        <taxon>Streptophyta</taxon>
        <taxon>Embryophyta</taxon>
        <taxon>Tracheophyta</taxon>
        <taxon>Spermatophyta</taxon>
        <taxon>Magnoliopsida</taxon>
        <taxon>eudicotyledons</taxon>
        <taxon>Gunneridae</taxon>
        <taxon>Pentapetalae</taxon>
        <taxon>rosids</taxon>
        <taxon>fabids</taxon>
        <taxon>Rosales</taxon>
        <taxon>Cannabaceae</taxon>
        <taxon>Trema</taxon>
    </lineage>
</organism>
<sequence length="132" mass="14469">AFEHEGDRVGGVIGLDSDDVVVSSAFEHLGHVVEVHAQGEVPITAIVLEPFGSEEEGDESDVAGVHGLEREAGGGAVEVGIVDEVLERFQNLLQKTTLDQPQLQHFRISETETEEEEEEEEEILRAKRGKIR</sequence>
<dbReference type="AlphaFoldDB" id="A0A2P5EPY0"/>
<feature type="non-terminal residue" evidence="2">
    <location>
        <position position="1"/>
    </location>
</feature>
<feature type="compositionally biased region" description="Acidic residues" evidence="1">
    <location>
        <begin position="111"/>
        <end position="122"/>
    </location>
</feature>